<keyword evidence="2" id="KW-1185">Reference proteome</keyword>
<dbReference type="Pfam" id="PF07735">
    <property type="entry name" value="FBA_2"/>
    <property type="match status" value="1"/>
</dbReference>
<dbReference type="eggNOG" id="ENOG502TK42">
    <property type="taxonomic scope" value="Eukaryota"/>
</dbReference>
<accession>A0A1I7T4Q0</accession>
<dbReference type="InterPro" id="IPR012885">
    <property type="entry name" value="F-box_Sdz-33"/>
</dbReference>
<evidence type="ECO:0000313" key="2">
    <source>
        <dbReference type="Proteomes" id="UP000095282"/>
    </source>
</evidence>
<dbReference type="WBParaSite" id="Csp11.Scaffold503.g2377.t1">
    <property type="protein sequence ID" value="Csp11.Scaffold503.g2377.t1"/>
    <property type="gene ID" value="Csp11.Scaffold503.g2377"/>
</dbReference>
<proteinExistence type="predicted"/>
<feature type="domain" description="Sdz-33 F-box" evidence="1">
    <location>
        <begin position="180"/>
        <end position="239"/>
    </location>
</feature>
<dbReference type="AlphaFoldDB" id="A0A1I7T4Q0"/>
<dbReference type="Proteomes" id="UP000095282">
    <property type="component" value="Unplaced"/>
</dbReference>
<sequence>MFPLLQLPSSCIQNVADQWKTIELYEFSFLSKRAKEVSKRKKVDDSKVIIDLNSRKIYFLKNGGNMRFEQNRFVVHQRQPSSLDTDIILFLQATQNFLNITNCRFETVYFNLKPPLTIDQLIMTIDWMNGLQNEIRKVVIFRATWQMFEIFINRFRKSINQLLAPYGGLKWDGIVQKRLKFEIKESFCSNPSQWFHLDFLFNMDTEQISAEKIDMSAQDLNVFLRSWQEGKTNRNLEKIDFVTCSKIDVKEVLKGCGGVLMDPRTTKVMAQKSGRYFLNDVWIRGGIHIRRNDGRLAVIQTSSYEYWKKGENAKKGHVEKYLKILEVWNSEDNSEKWMEKVFFIYII</sequence>
<reference evidence="3" key="1">
    <citation type="submission" date="2016-11" db="UniProtKB">
        <authorList>
            <consortium name="WormBaseParasite"/>
        </authorList>
    </citation>
    <scope>IDENTIFICATION</scope>
</reference>
<organism evidence="2 3">
    <name type="scientific">Caenorhabditis tropicalis</name>
    <dbReference type="NCBI Taxonomy" id="1561998"/>
    <lineage>
        <taxon>Eukaryota</taxon>
        <taxon>Metazoa</taxon>
        <taxon>Ecdysozoa</taxon>
        <taxon>Nematoda</taxon>
        <taxon>Chromadorea</taxon>
        <taxon>Rhabditida</taxon>
        <taxon>Rhabditina</taxon>
        <taxon>Rhabditomorpha</taxon>
        <taxon>Rhabditoidea</taxon>
        <taxon>Rhabditidae</taxon>
        <taxon>Peloderinae</taxon>
        <taxon>Caenorhabditis</taxon>
    </lineage>
</organism>
<protein>
    <submittedName>
        <fullName evidence="3">FBA_2 domain-containing protein</fullName>
    </submittedName>
</protein>
<dbReference type="PANTHER" id="PTHR21503">
    <property type="entry name" value="F-BOX-CONTAINING HYPOTHETICAL PROTEIN C.ELEGANS"/>
    <property type="match status" value="1"/>
</dbReference>
<name>A0A1I7T4Q0_9PELO</name>
<evidence type="ECO:0000259" key="1">
    <source>
        <dbReference type="Pfam" id="PF07735"/>
    </source>
</evidence>
<evidence type="ECO:0000313" key="3">
    <source>
        <dbReference type="WBParaSite" id="Csp11.Scaffold503.g2377.t1"/>
    </source>
</evidence>